<reference evidence="1" key="1">
    <citation type="submission" date="2023-03" db="EMBL/GenBank/DDBJ databases">
        <authorList>
            <person name="Pothier F. J."/>
        </authorList>
    </citation>
    <scope>NUCLEOTIDE SEQUENCE</scope>
    <source>
        <strain evidence="1">DAPP-PG 215</strain>
    </source>
</reference>
<name>A0AAQ0NE94_PSEUB</name>
<dbReference type="AlphaFoldDB" id="A0AAQ0NE94"/>
<protein>
    <submittedName>
        <fullName evidence="1">Uncharacterized protein</fullName>
    </submittedName>
</protein>
<dbReference type="Proteomes" id="UP001177000">
    <property type="component" value="Chromosome"/>
</dbReference>
<sequence>MYYRLSVLKTSSGCLFASNAVYLSVFKSNTWRR</sequence>
<evidence type="ECO:0000313" key="1">
    <source>
        <dbReference type="EMBL" id="CAI8723625.1"/>
    </source>
</evidence>
<dbReference type="EMBL" id="OX458335">
    <property type="protein sequence ID" value="CAI8723625.1"/>
    <property type="molecule type" value="Genomic_DNA"/>
</dbReference>
<evidence type="ECO:0000313" key="2">
    <source>
        <dbReference type="Proteomes" id="UP001177000"/>
    </source>
</evidence>
<organism evidence="1 2">
    <name type="scientific">Pseudomonas syringae pv. tomato</name>
    <dbReference type="NCBI Taxonomy" id="323"/>
    <lineage>
        <taxon>Bacteria</taxon>
        <taxon>Pseudomonadati</taxon>
        <taxon>Pseudomonadota</taxon>
        <taxon>Gammaproteobacteria</taxon>
        <taxon>Pseudomonadales</taxon>
        <taxon>Pseudomonadaceae</taxon>
        <taxon>Pseudomonas</taxon>
    </lineage>
</organism>
<accession>A0AAQ0NE94</accession>
<proteinExistence type="predicted"/>
<gene>
    <name evidence="1" type="ORF">DAPPPG215_00665</name>
</gene>